<dbReference type="Proteomes" id="UP000317036">
    <property type="component" value="Unassembled WGS sequence"/>
</dbReference>
<feature type="domain" description="HD-GYP" evidence="3">
    <location>
        <begin position="267"/>
        <end position="462"/>
    </location>
</feature>
<dbReference type="SMART" id="SM00471">
    <property type="entry name" value="HDc"/>
    <property type="match status" value="1"/>
</dbReference>
<dbReference type="InterPro" id="IPR037522">
    <property type="entry name" value="HD_GYP_dom"/>
</dbReference>
<dbReference type="PANTHER" id="PTHR45228:SF5">
    <property type="entry name" value="CYCLIC DI-GMP PHOSPHODIESTERASE VC_1348-RELATED"/>
    <property type="match status" value="1"/>
</dbReference>
<protein>
    <submittedName>
        <fullName evidence="4">HD-GYP domain-containing protein</fullName>
    </submittedName>
</protein>
<dbReference type="RefSeq" id="WP_144848314.1">
    <property type="nucleotide sequence ID" value="NZ_VNJI01000018.1"/>
</dbReference>
<organism evidence="4 5">
    <name type="scientific">Paenibacillus cremeus</name>
    <dbReference type="NCBI Taxonomy" id="2163881"/>
    <lineage>
        <taxon>Bacteria</taxon>
        <taxon>Bacillati</taxon>
        <taxon>Bacillota</taxon>
        <taxon>Bacilli</taxon>
        <taxon>Bacillales</taxon>
        <taxon>Paenibacillaceae</taxon>
        <taxon>Paenibacillus</taxon>
    </lineage>
</organism>
<comment type="caution">
    <text evidence="4">The sequence shown here is derived from an EMBL/GenBank/DDBJ whole genome shotgun (WGS) entry which is preliminary data.</text>
</comment>
<dbReference type="NCBIfam" id="TIGR00277">
    <property type="entry name" value="HDIG"/>
    <property type="match status" value="1"/>
</dbReference>
<dbReference type="InterPro" id="IPR052020">
    <property type="entry name" value="Cyclic_di-GMP/3'3'-cGAMP_PDE"/>
</dbReference>
<evidence type="ECO:0000313" key="4">
    <source>
        <dbReference type="EMBL" id="TVY08944.1"/>
    </source>
</evidence>
<dbReference type="Pfam" id="PF13487">
    <property type="entry name" value="HD_5"/>
    <property type="match status" value="1"/>
</dbReference>
<feature type="region of interest" description="Disordered" evidence="1">
    <location>
        <begin position="69"/>
        <end position="112"/>
    </location>
</feature>
<keyword evidence="5" id="KW-1185">Reference proteome</keyword>
<feature type="transmembrane region" description="Helical" evidence="2">
    <location>
        <begin position="222"/>
        <end position="242"/>
    </location>
</feature>
<sequence length="485" mass="54547">MGKTKEVNPYRRFTWTLGISVILIGLVLSAVTLWASSSFVIRETVDLTNASVVKHFIKLPQLADLFGGKGTQSTSGDKGRTAASSYEGDSHAGHMQPAASGSSGYEHAGSEGYEEHALPKDYEGVYNVVRMHFDLYSIVETNFYYPDGTINFSYDKSRVGQKASTAAYSAIDQVVEKKEVLHDRMSGHRLHLWLPIQGEGNRVNGVVEIVRDITEQDLVSSWLQVTLLTVILIGMLALFFGLRQVFVYSTRIIDGKNKELNAMIDTIERTYDESLQALSSALDSRDNETQGHSFRVTAYATRLAMEMRLSDEDLGLLARGALLHDVGKIGVPDAILLKPDKLTEDEWVVMKRHVQLGHQMLQHIAFLQPSLDVVLYHHERVDGRGYPFGLQGEEIPLFARIFSLCDTYDAITSDRPYRKGRGYLEARAEIERCTETQFCPMVVEAFLRIPPEDWQEIQEISRVAHEDEVLDRLRFQRSGRQAIAG</sequence>
<evidence type="ECO:0000259" key="3">
    <source>
        <dbReference type="PROSITE" id="PS51832"/>
    </source>
</evidence>
<dbReference type="Gene3D" id="1.10.3210.10">
    <property type="entry name" value="Hypothetical protein af1432"/>
    <property type="match status" value="1"/>
</dbReference>
<dbReference type="InterPro" id="IPR006675">
    <property type="entry name" value="HDIG_dom"/>
</dbReference>
<dbReference type="PROSITE" id="PS51832">
    <property type="entry name" value="HD_GYP"/>
    <property type="match status" value="1"/>
</dbReference>
<evidence type="ECO:0000256" key="2">
    <source>
        <dbReference type="SAM" id="Phobius"/>
    </source>
</evidence>
<name>A0A559K9Z7_9BACL</name>
<dbReference type="PANTHER" id="PTHR45228">
    <property type="entry name" value="CYCLIC DI-GMP PHOSPHODIESTERASE TM_0186-RELATED"/>
    <property type="match status" value="1"/>
</dbReference>
<dbReference type="SUPFAM" id="SSF109604">
    <property type="entry name" value="HD-domain/PDEase-like"/>
    <property type="match status" value="1"/>
</dbReference>
<keyword evidence="2" id="KW-1133">Transmembrane helix</keyword>
<keyword evidence="2" id="KW-0812">Transmembrane</keyword>
<proteinExistence type="predicted"/>
<dbReference type="EMBL" id="VNJI01000018">
    <property type="protein sequence ID" value="TVY08944.1"/>
    <property type="molecule type" value="Genomic_DNA"/>
</dbReference>
<dbReference type="InterPro" id="IPR003607">
    <property type="entry name" value="HD/PDEase_dom"/>
</dbReference>
<dbReference type="AlphaFoldDB" id="A0A559K9Z7"/>
<keyword evidence="2" id="KW-0472">Membrane</keyword>
<evidence type="ECO:0000256" key="1">
    <source>
        <dbReference type="SAM" id="MobiDB-lite"/>
    </source>
</evidence>
<dbReference type="OrthoDB" id="9759601at2"/>
<gene>
    <name evidence="4" type="ORF">FPZ49_15765</name>
</gene>
<reference evidence="4 5" key="1">
    <citation type="submission" date="2019-07" db="EMBL/GenBank/DDBJ databases">
        <authorList>
            <person name="Kim J."/>
        </authorList>
    </citation>
    <scope>NUCLEOTIDE SEQUENCE [LARGE SCALE GENOMIC DNA]</scope>
    <source>
        <strain evidence="4 5">JC52</strain>
    </source>
</reference>
<evidence type="ECO:0000313" key="5">
    <source>
        <dbReference type="Proteomes" id="UP000317036"/>
    </source>
</evidence>
<dbReference type="CDD" id="cd00077">
    <property type="entry name" value="HDc"/>
    <property type="match status" value="1"/>
</dbReference>
<accession>A0A559K9Z7</accession>
<feature type="transmembrane region" description="Helical" evidence="2">
    <location>
        <begin position="12"/>
        <end position="35"/>
    </location>
</feature>